<dbReference type="SUPFAM" id="SSF54593">
    <property type="entry name" value="Glyoxalase/Bleomycin resistance protein/Dihydroxybiphenyl dioxygenase"/>
    <property type="match status" value="1"/>
</dbReference>
<evidence type="ECO:0000259" key="1">
    <source>
        <dbReference type="PROSITE" id="PS51819"/>
    </source>
</evidence>
<protein>
    <submittedName>
        <fullName evidence="2">VOC family protein</fullName>
    </submittedName>
</protein>
<dbReference type="PROSITE" id="PS51819">
    <property type="entry name" value="VOC"/>
    <property type="match status" value="1"/>
</dbReference>
<name>A0ABV8MQS5_9NEIS</name>
<feature type="domain" description="VOC" evidence="1">
    <location>
        <begin position="5"/>
        <end position="121"/>
    </location>
</feature>
<evidence type="ECO:0000313" key="2">
    <source>
        <dbReference type="EMBL" id="MFC4160543.1"/>
    </source>
</evidence>
<dbReference type="Proteomes" id="UP001595791">
    <property type="component" value="Unassembled WGS sequence"/>
</dbReference>
<dbReference type="InterPro" id="IPR037523">
    <property type="entry name" value="VOC_core"/>
</dbReference>
<proteinExistence type="predicted"/>
<evidence type="ECO:0000313" key="3">
    <source>
        <dbReference type="Proteomes" id="UP001595791"/>
    </source>
</evidence>
<comment type="caution">
    <text evidence="2">The sequence shown here is derived from an EMBL/GenBank/DDBJ whole genome shotgun (WGS) entry which is preliminary data.</text>
</comment>
<dbReference type="Gene3D" id="3.10.180.10">
    <property type="entry name" value="2,3-Dihydroxybiphenyl 1,2-Dioxygenase, domain 1"/>
    <property type="match status" value="1"/>
</dbReference>
<dbReference type="InterPro" id="IPR004360">
    <property type="entry name" value="Glyas_Fos-R_dOase_dom"/>
</dbReference>
<gene>
    <name evidence="2" type="ORF">ACFOW7_14480</name>
</gene>
<accession>A0ABV8MQS5</accession>
<reference evidence="3" key="1">
    <citation type="journal article" date="2019" name="Int. J. Syst. Evol. Microbiol.">
        <title>The Global Catalogue of Microorganisms (GCM) 10K type strain sequencing project: providing services to taxonomists for standard genome sequencing and annotation.</title>
        <authorList>
            <consortium name="The Broad Institute Genomics Platform"/>
            <consortium name="The Broad Institute Genome Sequencing Center for Infectious Disease"/>
            <person name="Wu L."/>
            <person name="Ma J."/>
        </authorList>
    </citation>
    <scope>NUCLEOTIDE SEQUENCE [LARGE SCALE GENOMIC DNA]</scope>
    <source>
        <strain evidence="3">LMG 29894</strain>
    </source>
</reference>
<dbReference type="Pfam" id="PF00903">
    <property type="entry name" value="Glyoxalase"/>
    <property type="match status" value="1"/>
</dbReference>
<dbReference type="RefSeq" id="WP_378165487.1">
    <property type="nucleotide sequence ID" value="NZ_JBHSBU010000001.1"/>
</dbReference>
<sequence length="128" mass="14412">MPVLDLDHFNLQVPAEQLELLCDFYCRVIGLQDGQRPLRSQGRWLYAGDKALVHLSVRPIDFCPAASTGHFGHIAFSCRDLTAMLSHLDQCQVTYDVKDRGEQTQVFLNDPCGVLVELNFNEPLNPTP</sequence>
<dbReference type="EMBL" id="JBHSBU010000001">
    <property type="protein sequence ID" value="MFC4160543.1"/>
    <property type="molecule type" value="Genomic_DNA"/>
</dbReference>
<keyword evidence="3" id="KW-1185">Reference proteome</keyword>
<organism evidence="2 3">
    <name type="scientific">Chitinimonas lacunae</name>
    <dbReference type="NCBI Taxonomy" id="1963018"/>
    <lineage>
        <taxon>Bacteria</taxon>
        <taxon>Pseudomonadati</taxon>
        <taxon>Pseudomonadota</taxon>
        <taxon>Betaproteobacteria</taxon>
        <taxon>Neisseriales</taxon>
        <taxon>Chitinibacteraceae</taxon>
        <taxon>Chitinimonas</taxon>
    </lineage>
</organism>
<dbReference type="InterPro" id="IPR029068">
    <property type="entry name" value="Glyas_Bleomycin-R_OHBP_Dase"/>
</dbReference>